<evidence type="ECO:0000256" key="1">
    <source>
        <dbReference type="ARBA" id="ARBA00004141"/>
    </source>
</evidence>
<feature type="transmembrane region" description="Helical" evidence="7">
    <location>
        <begin position="12"/>
        <end position="34"/>
    </location>
</feature>
<dbReference type="InterPro" id="IPR002524">
    <property type="entry name" value="Cation_efflux"/>
</dbReference>
<keyword evidence="6 7" id="KW-0472">Membrane</keyword>
<dbReference type="SUPFAM" id="SSF160240">
    <property type="entry name" value="Cation efflux protein cytoplasmic domain-like"/>
    <property type="match status" value="1"/>
</dbReference>
<evidence type="ECO:0000256" key="2">
    <source>
        <dbReference type="ARBA" id="ARBA00008114"/>
    </source>
</evidence>
<feature type="domain" description="Cation efflux protein transmembrane" evidence="8">
    <location>
        <begin position="17"/>
        <end position="222"/>
    </location>
</feature>
<evidence type="ECO:0000313" key="11">
    <source>
        <dbReference type="Proteomes" id="UP000185622"/>
    </source>
</evidence>
<keyword evidence="4 7" id="KW-0812">Transmembrane</keyword>
<feature type="transmembrane region" description="Helical" evidence="7">
    <location>
        <begin position="198"/>
        <end position="216"/>
    </location>
</feature>
<sequence>MAEAQASEEKPIAVYGALAANLLIAIAKFVAAAFTGSSSMLAEAFHSVVDTGNEGLLLLGHKRSRKEPDEKHPFGYGKELYFWSLVVAMLLFAIGGGLSVYEGMVHIQHPEPIEKPIWNYGVLLVAFFAEGTSWVIAIRQLLKQRKPGEGYFKAFRRSKDPSIFVVVAEDSAALLGILAAALGVYLSVTFENPFFDGAASIVIGLILIVVAIILVYETRALIMGEAADRDVRKSIREIATGFDEVAEVKRLLTMHFAPEQVLVNIELKMQKGLSPEAIFHAVEEVQKKIHEAHPEVSSVFLEIESLRGTQRENAAA</sequence>
<dbReference type="Gene3D" id="3.30.70.1350">
    <property type="entry name" value="Cation efflux protein, cytoplasmic domain"/>
    <property type="match status" value="1"/>
</dbReference>
<evidence type="ECO:0000256" key="4">
    <source>
        <dbReference type="ARBA" id="ARBA00022692"/>
    </source>
</evidence>
<dbReference type="Gene3D" id="1.20.1510.10">
    <property type="entry name" value="Cation efflux protein transmembrane domain"/>
    <property type="match status" value="1"/>
</dbReference>
<keyword evidence="11" id="KW-1185">Reference proteome</keyword>
<feature type="transmembrane region" description="Helical" evidence="7">
    <location>
        <begin position="80"/>
        <end position="101"/>
    </location>
</feature>
<dbReference type="InterPro" id="IPR027469">
    <property type="entry name" value="Cation_efflux_TMD_sf"/>
</dbReference>
<keyword evidence="5 7" id="KW-1133">Transmembrane helix</keyword>
<dbReference type="Proteomes" id="UP000185622">
    <property type="component" value="Chromosome"/>
</dbReference>
<dbReference type="InterPro" id="IPR036837">
    <property type="entry name" value="Cation_efflux_CTD_sf"/>
</dbReference>
<organism evidence="10 11">
    <name type="scientific">Thioclava nitratireducens</name>
    <dbReference type="NCBI Taxonomy" id="1915078"/>
    <lineage>
        <taxon>Bacteria</taxon>
        <taxon>Pseudomonadati</taxon>
        <taxon>Pseudomonadota</taxon>
        <taxon>Alphaproteobacteria</taxon>
        <taxon>Rhodobacterales</taxon>
        <taxon>Paracoccaceae</taxon>
        <taxon>Thioclava</taxon>
    </lineage>
</organism>
<protein>
    <submittedName>
        <fullName evidence="10">Cation transporter</fullName>
    </submittedName>
</protein>
<dbReference type="SUPFAM" id="SSF161111">
    <property type="entry name" value="Cation efflux protein transmembrane domain-like"/>
    <property type="match status" value="1"/>
</dbReference>
<evidence type="ECO:0000256" key="6">
    <source>
        <dbReference type="ARBA" id="ARBA00023136"/>
    </source>
</evidence>
<keyword evidence="3" id="KW-0813">Transport</keyword>
<dbReference type="EMBL" id="CP019437">
    <property type="protein sequence ID" value="AQS47591.1"/>
    <property type="molecule type" value="Genomic_DNA"/>
</dbReference>
<dbReference type="RefSeq" id="WP_075776112.1">
    <property type="nucleotide sequence ID" value="NZ_CP019437.1"/>
</dbReference>
<dbReference type="InterPro" id="IPR040177">
    <property type="entry name" value="SLC30A9"/>
</dbReference>
<name>A0ABM6IFN9_9RHOB</name>
<dbReference type="PANTHER" id="PTHR13414:SF9">
    <property type="entry name" value="PROTON-COUPLED ZINC ANTIPORTER SLC30A9, MITOCHONDRIAL"/>
    <property type="match status" value="1"/>
</dbReference>
<dbReference type="NCBIfam" id="TIGR01297">
    <property type="entry name" value="CDF"/>
    <property type="match status" value="1"/>
</dbReference>
<dbReference type="InterPro" id="IPR058533">
    <property type="entry name" value="Cation_efflux_TM"/>
</dbReference>
<feature type="domain" description="Cation efflux protein cytoplasmic" evidence="9">
    <location>
        <begin position="228"/>
        <end position="304"/>
    </location>
</feature>
<dbReference type="Pfam" id="PF16916">
    <property type="entry name" value="ZT_dimer"/>
    <property type="match status" value="1"/>
</dbReference>
<evidence type="ECO:0000256" key="5">
    <source>
        <dbReference type="ARBA" id="ARBA00022989"/>
    </source>
</evidence>
<dbReference type="Pfam" id="PF01545">
    <property type="entry name" value="Cation_efflux"/>
    <property type="match status" value="1"/>
</dbReference>
<feature type="transmembrane region" description="Helical" evidence="7">
    <location>
        <begin position="163"/>
        <end position="186"/>
    </location>
</feature>
<evidence type="ECO:0000259" key="9">
    <source>
        <dbReference type="Pfam" id="PF16916"/>
    </source>
</evidence>
<evidence type="ECO:0000256" key="7">
    <source>
        <dbReference type="SAM" id="Phobius"/>
    </source>
</evidence>
<evidence type="ECO:0000259" key="8">
    <source>
        <dbReference type="Pfam" id="PF01545"/>
    </source>
</evidence>
<comment type="subcellular location">
    <subcellularLocation>
        <location evidence="1">Membrane</location>
        <topology evidence="1">Multi-pass membrane protein</topology>
    </subcellularLocation>
</comment>
<dbReference type="PANTHER" id="PTHR13414">
    <property type="entry name" value="HUEL-CATION TRANSPORTER"/>
    <property type="match status" value="1"/>
</dbReference>
<proteinExistence type="inferred from homology"/>
<gene>
    <name evidence="10" type="ORF">BMG03_07100</name>
</gene>
<comment type="similarity">
    <text evidence="2">Belongs to the cation diffusion facilitator (CDF) transporter (TC 2.A.4) family.</text>
</comment>
<dbReference type="InterPro" id="IPR027470">
    <property type="entry name" value="Cation_efflux_CTD"/>
</dbReference>
<evidence type="ECO:0000313" key="10">
    <source>
        <dbReference type="EMBL" id="AQS47591.1"/>
    </source>
</evidence>
<feature type="transmembrane region" description="Helical" evidence="7">
    <location>
        <begin position="121"/>
        <end position="142"/>
    </location>
</feature>
<reference evidence="10 11" key="1">
    <citation type="submission" date="2017-01" db="EMBL/GenBank/DDBJ databases">
        <title>The complete genome sequence of a sulfur-oxidizing marine bacterium Thioclava sp. 25B10_4T.</title>
        <authorList>
            <person name="Liu Y."/>
            <person name="Lai Q."/>
            <person name="Shao Z."/>
        </authorList>
    </citation>
    <scope>NUCLEOTIDE SEQUENCE [LARGE SCALE GENOMIC DNA]</scope>
    <source>
        <strain evidence="10 11">25B10_4</strain>
    </source>
</reference>
<evidence type="ECO:0000256" key="3">
    <source>
        <dbReference type="ARBA" id="ARBA00022448"/>
    </source>
</evidence>
<accession>A0ABM6IFN9</accession>